<accession>A0A150IQV3</accession>
<dbReference type="InterPro" id="IPR005144">
    <property type="entry name" value="ATP-cone_dom"/>
</dbReference>
<dbReference type="EMBL" id="LNGE01000022">
    <property type="protein sequence ID" value="KYC45331.1"/>
    <property type="molecule type" value="Genomic_DNA"/>
</dbReference>
<evidence type="ECO:0000256" key="3">
    <source>
        <dbReference type="PROSITE-ProRule" id="PRU00492"/>
    </source>
</evidence>
<keyword evidence="1 3" id="KW-0547">Nucleotide-binding</keyword>
<evidence type="ECO:0000313" key="7">
    <source>
        <dbReference type="Proteomes" id="UP000091929"/>
    </source>
</evidence>
<dbReference type="Proteomes" id="UP000092401">
    <property type="component" value="Unassembled WGS sequence"/>
</dbReference>
<dbReference type="AlphaFoldDB" id="A0A150IJY4"/>
<evidence type="ECO:0000313" key="5">
    <source>
        <dbReference type="EMBL" id="KYC45331.1"/>
    </source>
</evidence>
<dbReference type="EMBL" id="LNGF01000027">
    <property type="protein sequence ID" value="KYC47288.1"/>
    <property type="molecule type" value="Genomic_DNA"/>
</dbReference>
<dbReference type="GO" id="GO:0005524">
    <property type="term" value="F:ATP binding"/>
    <property type="evidence" value="ECO:0007669"/>
    <property type="project" value="UniProtKB-UniRule"/>
</dbReference>
<feature type="domain" description="ATP-cone" evidence="4">
    <location>
        <begin position="4"/>
        <end position="98"/>
    </location>
</feature>
<evidence type="ECO:0000313" key="8">
    <source>
        <dbReference type="Proteomes" id="UP000092401"/>
    </source>
</evidence>
<proteinExistence type="predicted"/>
<gene>
    <name evidence="5" type="ORF">APG10_00973</name>
    <name evidence="6" type="ORF">APG11_01262</name>
</gene>
<evidence type="ECO:0000256" key="2">
    <source>
        <dbReference type="ARBA" id="ARBA00022840"/>
    </source>
</evidence>
<comment type="caution">
    <text evidence="5">The sequence shown here is derived from an EMBL/GenBank/DDBJ whole genome shotgun (WGS) entry which is preliminary data.</text>
</comment>
<evidence type="ECO:0000256" key="1">
    <source>
        <dbReference type="ARBA" id="ARBA00022741"/>
    </source>
</evidence>
<dbReference type="Proteomes" id="UP000091929">
    <property type="component" value="Unassembled WGS sequence"/>
</dbReference>
<reference evidence="7 8" key="1">
    <citation type="journal article" date="2016" name="ISME J.">
        <title>Chasing the elusive Euryarchaeota class WSA2: genomes reveal a uniquely fastidious methyl-reducing methanogen.</title>
        <authorList>
            <person name="Nobu M.K."/>
            <person name="Narihiro T."/>
            <person name="Kuroda K."/>
            <person name="Mei R."/>
            <person name="Liu W.T."/>
        </authorList>
    </citation>
    <scope>NUCLEOTIDE SEQUENCE [LARGE SCALE GENOMIC DNA]</scope>
    <source>
        <strain evidence="5">B03fssc0709_Meth_Bin005</strain>
        <strain evidence="6">B15fssc0709_Meth_Bin003</strain>
    </source>
</reference>
<protein>
    <submittedName>
        <fullName evidence="5">Transcriptional regulator NrdR</fullName>
    </submittedName>
</protein>
<name>A0A150IJY4_9EURY</name>
<keyword evidence="2 3" id="KW-0067">ATP-binding</keyword>
<dbReference type="PROSITE" id="PS51161">
    <property type="entry name" value="ATP_CONE"/>
    <property type="match status" value="1"/>
</dbReference>
<evidence type="ECO:0000259" key="4">
    <source>
        <dbReference type="PROSITE" id="PS51161"/>
    </source>
</evidence>
<sequence>MRMTYVIRSNGKKEEFDGEKLLSSIMAAASDAGIMNETGIEAIIKNVMSNTVSSAKTQEVVKSKTLKEVILAQLLRIGVQMAIQKFGASNVTKEDVISELINAGLQMSTKSSKASQSNDLLSQLLGATTGTSAKSSQSNDLLSLLLGAGMQTSTRSTKSSQSNDLLSQLLGVQANSKPSASNNDLEELLKTGMKLANAWMEYNK</sequence>
<evidence type="ECO:0000313" key="6">
    <source>
        <dbReference type="EMBL" id="KYC47288.1"/>
    </source>
</evidence>
<dbReference type="Pfam" id="PF03477">
    <property type="entry name" value="ATP-cone"/>
    <property type="match status" value="1"/>
</dbReference>
<accession>A0A150IJY4</accession>
<organism evidence="5 8">
    <name type="scientific">Candidatus Methanofastidiosum methylothiophilum</name>
    <dbReference type="NCBI Taxonomy" id="1705564"/>
    <lineage>
        <taxon>Archaea</taxon>
        <taxon>Methanobacteriati</taxon>
        <taxon>Methanobacteriota</taxon>
        <taxon>Stenosarchaea group</taxon>
        <taxon>Candidatus Methanofastidiosia</taxon>
        <taxon>Candidatus Methanofastidiosales</taxon>
        <taxon>Candidatus Methanofastidiosaceae</taxon>
        <taxon>Candidatus Methanofastidiosum</taxon>
    </lineage>
</organism>